<dbReference type="GO" id="GO:0009103">
    <property type="term" value="P:lipopolysaccharide biosynthetic process"/>
    <property type="evidence" value="ECO:0007669"/>
    <property type="project" value="TreeGrafter"/>
</dbReference>
<feature type="transmembrane region" description="Helical" evidence="1">
    <location>
        <begin position="134"/>
        <end position="155"/>
    </location>
</feature>
<dbReference type="Proteomes" id="UP000486760">
    <property type="component" value="Unassembled WGS sequence"/>
</dbReference>
<feature type="transmembrane region" description="Helical" evidence="1">
    <location>
        <begin position="347"/>
        <end position="368"/>
    </location>
</feature>
<feature type="transmembrane region" description="Helical" evidence="1">
    <location>
        <begin position="161"/>
        <end position="181"/>
    </location>
</feature>
<sequence>MTYRKDIDGLRAFAVLSVIAFHTGLAVFPGGYVGVDIFFVISGYIITTMICSEIKDKKFSYLSFYKRRIARLLPSLIITLLIVASFGFYFYTNKSFDKLGKEMFFSSIGAANILFAQGVDYFAEDAAYQPLMHLWSLGVEEQFYLIWPAFLLIAFKMSHGSVIPLTAMALVTTTIIAISVVNNDGSKAYFLLQYRANELLIGSLTALILTKASSENVREEVKKSISYFGLVLMAAPVFLYDENTVFPGYNALFPCLGVALIIAFPNTGWVTRLLSHRTLVFVGLISYPLYLYHQPIVSFISYFDFKLPASALFMTVALLSSLLALVTYQYVEKPIRNIARIASRKSIVTVGLLCFSIPALAAAGAVIAKTNGLPERFELLNPFALEVSASHASSFHKHYERGFEVSESESSKALFVGDSVLQQYVLPISIALDFDVDEVDTVTRGGCVLLKGVDFNDKYADISCNDIRNDLYNSAKTYDYVVISQAWESYEDSVTNFPAGENVYERWSGFLNQTVEHFLRYSEKVVIVGPHPRVAGVKGLQPSIRLTKETYLFGLRKLEVINNESLNSAVSVFNALEKNRRIIVLEPREIFCSVRCVLSNETWSYYSDGQHLTSAATSFVAERISNILSLRANISP</sequence>
<dbReference type="GO" id="GO:0016020">
    <property type="term" value="C:membrane"/>
    <property type="evidence" value="ECO:0007669"/>
    <property type="project" value="TreeGrafter"/>
</dbReference>
<dbReference type="GO" id="GO:0016747">
    <property type="term" value="F:acyltransferase activity, transferring groups other than amino-acyl groups"/>
    <property type="evidence" value="ECO:0007669"/>
    <property type="project" value="InterPro"/>
</dbReference>
<dbReference type="PANTHER" id="PTHR23028">
    <property type="entry name" value="ACETYLTRANSFERASE"/>
    <property type="match status" value="1"/>
</dbReference>
<organism evidence="4 5">
    <name type="scientific">Billgrantia pellis</name>
    <dbReference type="NCBI Taxonomy" id="2606936"/>
    <lineage>
        <taxon>Bacteria</taxon>
        <taxon>Pseudomonadati</taxon>
        <taxon>Pseudomonadota</taxon>
        <taxon>Gammaproteobacteria</taxon>
        <taxon>Oceanospirillales</taxon>
        <taxon>Halomonadaceae</taxon>
        <taxon>Billgrantia</taxon>
    </lineage>
</organism>
<feature type="transmembrane region" description="Helical" evidence="1">
    <location>
        <begin position="246"/>
        <end position="267"/>
    </location>
</feature>
<feature type="domain" description="SGNH" evidence="3">
    <location>
        <begin position="409"/>
        <end position="624"/>
    </location>
</feature>
<accession>A0A7V7G2F6</accession>
<proteinExistence type="predicted"/>
<keyword evidence="4" id="KW-0012">Acyltransferase</keyword>
<evidence type="ECO:0000313" key="5">
    <source>
        <dbReference type="Proteomes" id="UP000486760"/>
    </source>
</evidence>
<protein>
    <submittedName>
        <fullName evidence="4">Acyltransferase</fullName>
    </submittedName>
</protein>
<dbReference type="EMBL" id="VTPY01000001">
    <property type="protein sequence ID" value="KAA0014338.1"/>
    <property type="molecule type" value="Genomic_DNA"/>
</dbReference>
<feature type="transmembrane region" description="Helical" evidence="1">
    <location>
        <begin position="103"/>
        <end position="122"/>
    </location>
</feature>
<dbReference type="InterPro" id="IPR043968">
    <property type="entry name" value="SGNH"/>
</dbReference>
<comment type="caution">
    <text evidence="4">The sequence shown here is derived from an EMBL/GenBank/DDBJ whole genome shotgun (WGS) entry which is preliminary data.</text>
</comment>
<feature type="transmembrane region" description="Helical" evidence="1">
    <location>
        <begin position="309"/>
        <end position="326"/>
    </location>
</feature>
<dbReference type="InterPro" id="IPR050879">
    <property type="entry name" value="Acyltransferase_3"/>
</dbReference>
<keyword evidence="5" id="KW-1185">Reference proteome</keyword>
<dbReference type="PANTHER" id="PTHR23028:SF53">
    <property type="entry name" value="ACYL_TRANSF_3 DOMAIN-CONTAINING PROTEIN"/>
    <property type="match status" value="1"/>
</dbReference>
<keyword evidence="1" id="KW-0472">Membrane</keyword>
<reference evidence="4 5" key="1">
    <citation type="submission" date="2019-08" db="EMBL/GenBank/DDBJ databases">
        <title>Bioinformatics analysis of the strain L3 and L5.</title>
        <authorList>
            <person name="Li X."/>
        </authorList>
    </citation>
    <scope>NUCLEOTIDE SEQUENCE [LARGE SCALE GENOMIC DNA]</scope>
    <source>
        <strain evidence="4 5">L5</strain>
    </source>
</reference>
<dbReference type="AlphaFoldDB" id="A0A7V7G2F6"/>
<evidence type="ECO:0000256" key="1">
    <source>
        <dbReference type="SAM" id="Phobius"/>
    </source>
</evidence>
<keyword evidence="1" id="KW-0812">Transmembrane</keyword>
<dbReference type="RefSeq" id="WP_149326550.1">
    <property type="nucleotide sequence ID" value="NZ_VTPY01000001.1"/>
</dbReference>
<feature type="domain" description="Acyltransferase 3" evidence="2">
    <location>
        <begin position="5"/>
        <end position="323"/>
    </location>
</feature>
<feature type="transmembrane region" description="Helical" evidence="1">
    <location>
        <begin position="279"/>
        <end position="303"/>
    </location>
</feature>
<dbReference type="Pfam" id="PF19040">
    <property type="entry name" value="SGNH"/>
    <property type="match status" value="1"/>
</dbReference>
<keyword evidence="4" id="KW-0808">Transferase</keyword>
<feature type="transmembrane region" description="Helical" evidence="1">
    <location>
        <begin position="72"/>
        <end position="91"/>
    </location>
</feature>
<feature type="transmembrane region" description="Helical" evidence="1">
    <location>
        <begin position="12"/>
        <end position="28"/>
    </location>
</feature>
<gene>
    <name evidence="4" type="ORF">F0A17_01395</name>
</gene>
<evidence type="ECO:0000313" key="4">
    <source>
        <dbReference type="EMBL" id="KAA0014338.1"/>
    </source>
</evidence>
<name>A0A7V7G2F6_9GAMM</name>
<evidence type="ECO:0000259" key="2">
    <source>
        <dbReference type="Pfam" id="PF01757"/>
    </source>
</evidence>
<keyword evidence="1" id="KW-1133">Transmembrane helix</keyword>
<dbReference type="Pfam" id="PF01757">
    <property type="entry name" value="Acyl_transf_3"/>
    <property type="match status" value="1"/>
</dbReference>
<evidence type="ECO:0000259" key="3">
    <source>
        <dbReference type="Pfam" id="PF19040"/>
    </source>
</evidence>
<dbReference type="InterPro" id="IPR002656">
    <property type="entry name" value="Acyl_transf_3_dom"/>
</dbReference>